<feature type="compositionally biased region" description="Basic and acidic residues" evidence="1">
    <location>
        <begin position="38"/>
        <end position="47"/>
    </location>
</feature>
<proteinExistence type="predicted"/>
<protein>
    <submittedName>
        <fullName evidence="2">Uncharacterized protein</fullName>
    </submittedName>
</protein>
<feature type="region of interest" description="Disordered" evidence="1">
    <location>
        <begin position="38"/>
        <end position="57"/>
    </location>
</feature>
<keyword evidence="3" id="KW-1185">Reference proteome</keyword>
<dbReference type="EMBL" id="CAAALY010045209">
    <property type="protein sequence ID" value="VEL20188.1"/>
    <property type="molecule type" value="Genomic_DNA"/>
</dbReference>
<evidence type="ECO:0000313" key="2">
    <source>
        <dbReference type="EMBL" id="VEL20188.1"/>
    </source>
</evidence>
<evidence type="ECO:0000256" key="1">
    <source>
        <dbReference type="SAM" id="MobiDB-lite"/>
    </source>
</evidence>
<evidence type="ECO:0000313" key="3">
    <source>
        <dbReference type="Proteomes" id="UP000784294"/>
    </source>
</evidence>
<sequence>MPPESLEDFDVQLEQSQTDLMAANQRLNNNAVIIYSPKDRKEAKEVPTEQNKSETCSETLITPERLALDLANRDLTMYVHKQI</sequence>
<comment type="caution">
    <text evidence="2">The sequence shown here is derived from an EMBL/GenBank/DDBJ whole genome shotgun (WGS) entry which is preliminary data.</text>
</comment>
<dbReference type="AlphaFoldDB" id="A0A3S5CGV4"/>
<name>A0A3S5CGV4_9PLAT</name>
<reference evidence="2" key="1">
    <citation type="submission" date="2018-11" db="EMBL/GenBank/DDBJ databases">
        <authorList>
            <consortium name="Pathogen Informatics"/>
        </authorList>
    </citation>
    <scope>NUCLEOTIDE SEQUENCE</scope>
</reference>
<organism evidence="2 3">
    <name type="scientific">Protopolystoma xenopodis</name>
    <dbReference type="NCBI Taxonomy" id="117903"/>
    <lineage>
        <taxon>Eukaryota</taxon>
        <taxon>Metazoa</taxon>
        <taxon>Spiralia</taxon>
        <taxon>Lophotrochozoa</taxon>
        <taxon>Platyhelminthes</taxon>
        <taxon>Monogenea</taxon>
        <taxon>Polyopisthocotylea</taxon>
        <taxon>Polystomatidea</taxon>
        <taxon>Polystomatidae</taxon>
        <taxon>Protopolystoma</taxon>
    </lineage>
</organism>
<accession>A0A3S5CGV4</accession>
<feature type="compositionally biased region" description="Polar residues" evidence="1">
    <location>
        <begin position="48"/>
        <end position="57"/>
    </location>
</feature>
<dbReference type="Proteomes" id="UP000784294">
    <property type="component" value="Unassembled WGS sequence"/>
</dbReference>
<gene>
    <name evidence="2" type="ORF">PXEA_LOCUS13628</name>
</gene>